<keyword evidence="4" id="KW-1185">Reference proteome</keyword>
<sequence>MRKGQVAIVYILFFITAVFSQQVVALNEVKLHQEIEWTKVKGFSLTTDIYSPQNKAKPLPVLVIFHGGGWLVNNKSIMKDMALYMASHADLVVVNMNYRLLGDNNNRTTINEIVEDALGAVLWVKDHIHHYGGDPAKIALTGDSAGSHLASMVMLASRSLDSKGFTPQSQKFTPSYLPKGKTAEQVAAADGAKVQAVILSYTAFDLLQSAKGGFETAQNPFWTWGNASPRGLFGAGISVQNHPQYYKAVSPLYLLPQDGYRLPPQFVLVGSDDNLTTPEVASRYVSELKAAGQQVEFKIYQGKGHGFLDSGCNDYTKGCFKDLATPTLDDMIKFLNTVFEQR</sequence>
<evidence type="ECO:0000256" key="1">
    <source>
        <dbReference type="ARBA" id="ARBA00022801"/>
    </source>
</evidence>
<dbReference type="InterPro" id="IPR050300">
    <property type="entry name" value="GDXG_lipolytic_enzyme"/>
</dbReference>
<dbReference type="OrthoDB" id="9775851at2"/>
<gene>
    <name evidence="3" type="ORF">EIK76_17190</name>
</gene>
<proteinExistence type="predicted"/>
<keyword evidence="1 3" id="KW-0378">Hydrolase</keyword>
<dbReference type="AlphaFoldDB" id="A0A3P3QBB0"/>
<evidence type="ECO:0000313" key="3">
    <source>
        <dbReference type="EMBL" id="RRJ18491.1"/>
    </source>
</evidence>
<accession>A0A3P3QBB0</accession>
<dbReference type="Proteomes" id="UP000276260">
    <property type="component" value="Unassembled WGS sequence"/>
</dbReference>
<dbReference type="InterPro" id="IPR029058">
    <property type="entry name" value="AB_hydrolase_fold"/>
</dbReference>
<protein>
    <submittedName>
        <fullName evidence="3">Alpha/beta hydrolase</fullName>
    </submittedName>
</protein>
<feature type="domain" description="BD-FAE-like" evidence="2">
    <location>
        <begin position="48"/>
        <end position="279"/>
    </location>
</feature>
<dbReference type="SUPFAM" id="SSF53474">
    <property type="entry name" value="alpha/beta-Hydrolases"/>
    <property type="match status" value="1"/>
</dbReference>
<dbReference type="PANTHER" id="PTHR48081">
    <property type="entry name" value="AB HYDROLASE SUPERFAMILY PROTEIN C4A8.06C"/>
    <property type="match status" value="1"/>
</dbReference>
<dbReference type="Pfam" id="PF20434">
    <property type="entry name" value="BD-FAE"/>
    <property type="match status" value="1"/>
</dbReference>
<dbReference type="EMBL" id="RRCF01000008">
    <property type="protein sequence ID" value="RRJ18491.1"/>
    <property type="molecule type" value="Genomic_DNA"/>
</dbReference>
<dbReference type="Gene3D" id="3.40.50.1820">
    <property type="entry name" value="alpha/beta hydrolase"/>
    <property type="match status" value="1"/>
</dbReference>
<name>A0A3P3QBB0_9GAMM</name>
<evidence type="ECO:0000313" key="4">
    <source>
        <dbReference type="Proteomes" id="UP000276260"/>
    </source>
</evidence>
<dbReference type="GO" id="GO:0016787">
    <property type="term" value="F:hydrolase activity"/>
    <property type="evidence" value="ECO:0007669"/>
    <property type="project" value="UniProtKB-KW"/>
</dbReference>
<dbReference type="InterPro" id="IPR049492">
    <property type="entry name" value="BD-FAE-like_dom"/>
</dbReference>
<reference evidence="3 4" key="1">
    <citation type="submission" date="2018-11" db="EMBL/GenBank/DDBJ databases">
        <title>Draft genome analysis of Rheinheimera mesophila isolated from an industrial waste site.</title>
        <authorList>
            <person name="Yu Q."/>
            <person name="Qi Y."/>
            <person name="Zhang H."/>
            <person name="Lu Y."/>
            <person name="Pu J."/>
        </authorList>
    </citation>
    <scope>NUCLEOTIDE SEQUENCE [LARGE SCALE GENOMIC DNA]</scope>
    <source>
        <strain evidence="3 4">IITR13</strain>
    </source>
</reference>
<dbReference type="RefSeq" id="WP_052749398.1">
    <property type="nucleotide sequence ID" value="NZ_LAVS01000087.1"/>
</dbReference>
<comment type="caution">
    <text evidence="3">The sequence shown here is derived from an EMBL/GenBank/DDBJ whole genome shotgun (WGS) entry which is preliminary data.</text>
</comment>
<organism evidence="3 4">
    <name type="scientific">Rheinheimera mesophila</name>
    <dbReference type="NCBI Taxonomy" id="1547515"/>
    <lineage>
        <taxon>Bacteria</taxon>
        <taxon>Pseudomonadati</taxon>
        <taxon>Pseudomonadota</taxon>
        <taxon>Gammaproteobacteria</taxon>
        <taxon>Chromatiales</taxon>
        <taxon>Chromatiaceae</taxon>
        <taxon>Rheinheimera</taxon>
    </lineage>
</organism>
<evidence type="ECO:0000259" key="2">
    <source>
        <dbReference type="Pfam" id="PF20434"/>
    </source>
</evidence>